<dbReference type="EMBL" id="CP031222">
    <property type="protein sequence ID" value="AXI01741.1"/>
    <property type="molecule type" value="Genomic_DNA"/>
</dbReference>
<evidence type="ECO:0000259" key="7">
    <source>
        <dbReference type="PROSITE" id="PS52019"/>
    </source>
</evidence>
<dbReference type="SMART" id="SM00825">
    <property type="entry name" value="PKS_KS"/>
    <property type="match status" value="1"/>
</dbReference>
<dbReference type="InterPro" id="IPR037143">
    <property type="entry name" value="4-PPantetheinyl_Trfase_dom_sf"/>
</dbReference>
<dbReference type="GO" id="GO:0006633">
    <property type="term" value="P:fatty acid biosynthetic process"/>
    <property type="evidence" value="ECO:0007669"/>
    <property type="project" value="UniProtKB-UniPathway"/>
</dbReference>
<feature type="active site" description="Proton donor; for dehydratase activity" evidence="5">
    <location>
        <position position="1141"/>
    </location>
</feature>
<protein>
    <submittedName>
        <fullName evidence="8">Acyltransferase domain-containing protein</fullName>
    </submittedName>
</protein>
<accession>A0A345P382</accession>
<dbReference type="InterPro" id="IPR049900">
    <property type="entry name" value="PKS_mFAS_DH"/>
</dbReference>
<dbReference type="Gene3D" id="3.10.129.110">
    <property type="entry name" value="Polyketide synthase dehydratase"/>
    <property type="match status" value="1"/>
</dbReference>
<dbReference type="PROSITE" id="PS00606">
    <property type="entry name" value="KS3_1"/>
    <property type="match status" value="1"/>
</dbReference>
<feature type="domain" description="Ketosynthase family 3 (KS3)" evidence="6">
    <location>
        <begin position="1"/>
        <end position="457"/>
    </location>
</feature>
<sequence length="1475" mass="161810">MARIAIVGMACLFPGASNMRQFWENICNGVDAISDVPNARWDASYFDPNSKAVDRFYCRRGGFVDDYADFDPLQFGIMPNIAEVVEPDQLLTLKVGYQALQDAGYSDRDFARARTGVIVGRGNYVSAGVLRLEQHVRMLPQIIQTLRDLFPDMTEEALAEARTRLQAELSYYGPDMASGLIPNLIASRLANRLDLHGPAYTVDAACASSLLAVEQACAMLSRGDVDMMLVGGAHLTHDLTFWATFCQLGALSRRGIISPLSAEADGILAGEGVGMAVLKRLEDAVTDGDRIYAVIEGVGSSSDGRSSSLVAPSAKGQGIALERAWQNLPFTRDDIGLVEAHGTGTPTGDEIELETMADFFGPHVGSGERPVIGSVKSMIGHTMPASGMAGLIKTALSIHHGVLPPTLHCAEPHPRLATTRFRVTAKSEPWLQPREQRIAALNAFGFGGINAHLVLRGLPSDPASNSVAALPDVLMLAAENPEMLLAHLDALIAGHSVPEGSGDCRLVVIAPDAKRLVTARKVVATGKPHSGRQQIWFTPRGLLTAGGKLAFVFPGVDSAFSPQATDLAGFFNRPLPAWCQTLDPSQDLLKVVLGLLGFNRFLFEILTELGIQPQGFAGHSVGEWSAMLTSGMMDQALSDRTNAGLDFDAMRFPDVQFLAAACDQATLSAALIDLSDIAISHDNCPHQVIACGQRSAIAVTAERLRSQSIFVQILPIVSGFHSPLFADHMDWYRDFFGAAELREPALPVWSATSTKPFPKDMDAKRQLALDHLLEPVRFRELTEALYDDGFRVFVQVGTGSLPGFIDDTLTGRPHHALHANHEARSGLAQLQMLSAALWVEGAELDLSLLQSTQTQPPQVAMDSPLSATSRRLTLGVPLLRVHDPLPRQSRSDVGRSFAAPRLSDSIVLPNDPVGRLMRDTLADIEQAGRDVLALWQQHRAGHVPPASLPACLSTTPTALDLDTRVTRLLDLETTIPWVKDHALYPQRPNWPIMADCHPVVPLTMEVMLVREAVEQAIANLRPAWKVIEVRSIQAYNWLVVTKPVTVEITLQSVAEDTIAVEIVGYFKAQVVVAAEWPVAQVQKLAPLQQPRKTAVSAQELYSQGWMFHGPTYQGVEQFKQIGINGIDGVLRVPNGSGSLLDNMGQLAGYWVMEQPDNCLAMPIGVDCIRFHATDPIPGDLTMAEVRVREVDTLNCVSDLLLRNAQDQVCISIDGWRTRRYQMDKVFWEASRLLSKYTVSKRVPPNVMLFDDRYDTAILREYISRRYLTEKERHLYENLAPRKRRQWLSGRVAAKDAVLTWVRERGASLVYPQEIVIVNDEQGAPHVHANVTKSVHDHGNDHLYISISHKDHLAAAIVGIEPVGIDIERVELRDADFIAMVFSREEQALLMQASELPEVSYTRGWVAKEVVAKAAGTGLGGHLRDYIVTARDGDCLLINDRWVVTHHLHDHVLGWSLDSQLSFSQEESESTTHEFL</sequence>
<dbReference type="GO" id="GO:0004315">
    <property type="term" value="F:3-oxoacyl-[acyl-carrier-protein] synthase activity"/>
    <property type="evidence" value="ECO:0007669"/>
    <property type="project" value="InterPro"/>
</dbReference>
<name>A0A345P382_9GAMM</name>
<dbReference type="Pfam" id="PF14765">
    <property type="entry name" value="PS-DH"/>
    <property type="match status" value="1"/>
</dbReference>
<dbReference type="PROSITE" id="PS52019">
    <property type="entry name" value="PKS_MFAS_DH"/>
    <property type="match status" value="1"/>
</dbReference>
<dbReference type="UniPathway" id="UPA00094"/>
<dbReference type="InterPro" id="IPR020841">
    <property type="entry name" value="PKS_Beta-ketoAc_synthase_dom"/>
</dbReference>
<dbReference type="SMART" id="SM00827">
    <property type="entry name" value="PKS_AT"/>
    <property type="match status" value="1"/>
</dbReference>
<dbReference type="Pfam" id="PF00698">
    <property type="entry name" value="Acyl_transf_1"/>
    <property type="match status" value="1"/>
</dbReference>
<dbReference type="GO" id="GO:0000287">
    <property type="term" value="F:magnesium ion binding"/>
    <property type="evidence" value="ECO:0007669"/>
    <property type="project" value="InterPro"/>
</dbReference>
<dbReference type="GO" id="GO:0004312">
    <property type="term" value="F:fatty acid synthase activity"/>
    <property type="evidence" value="ECO:0007669"/>
    <property type="project" value="TreeGrafter"/>
</dbReference>
<keyword evidence="3" id="KW-0597">Phosphoprotein</keyword>
<evidence type="ECO:0000256" key="5">
    <source>
        <dbReference type="PROSITE-ProRule" id="PRU01363"/>
    </source>
</evidence>
<evidence type="ECO:0000256" key="2">
    <source>
        <dbReference type="ARBA" id="ARBA00022450"/>
    </source>
</evidence>
<dbReference type="InterPro" id="IPR050091">
    <property type="entry name" value="PKS_NRPS_Biosynth_Enz"/>
</dbReference>
<dbReference type="InterPro" id="IPR014030">
    <property type="entry name" value="Ketoacyl_synth_N"/>
</dbReference>
<dbReference type="GO" id="GO:0005886">
    <property type="term" value="C:plasma membrane"/>
    <property type="evidence" value="ECO:0007669"/>
    <property type="project" value="TreeGrafter"/>
</dbReference>
<feature type="region of interest" description="N-terminal hotdog fold" evidence="5">
    <location>
        <begin position="948"/>
        <end position="1073"/>
    </location>
</feature>
<gene>
    <name evidence="8" type="ORF">HYN46_01855</name>
</gene>
<keyword evidence="4 8" id="KW-0808">Transferase</keyword>
<feature type="region of interest" description="C-terminal hotdog fold" evidence="5">
    <location>
        <begin position="1092"/>
        <end position="1226"/>
    </location>
</feature>
<reference evidence="8 9" key="1">
    <citation type="submission" date="2018-07" db="EMBL/GenBank/DDBJ databases">
        <title>Genome sequencing of Moraxellaceae gen. HYN0046.</title>
        <authorList>
            <person name="Kim M."/>
            <person name="Yi H."/>
        </authorList>
    </citation>
    <scope>NUCLEOTIDE SEQUENCE [LARGE SCALE GENOMIC DNA]</scope>
    <source>
        <strain evidence="8 9">HYN0046</strain>
    </source>
</reference>
<comment type="pathway">
    <text evidence="1">Lipid metabolism; fatty acid biosynthesis.</text>
</comment>
<dbReference type="InterPro" id="IPR042104">
    <property type="entry name" value="PKS_dehydratase_sf"/>
</dbReference>
<organism evidence="8 9">
    <name type="scientific">Aquirhabdus parva</name>
    <dbReference type="NCBI Taxonomy" id="2283318"/>
    <lineage>
        <taxon>Bacteria</taxon>
        <taxon>Pseudomonadati</taxon>
        <taxon>Pseudomonadota</taxon>
        <taxon>Gammaproteobacteria</taxon>
        <taxon>Moraxellales</taxon>
        <taxon>Moraxellaceae</taxon>
        <taxon>Aquirhabdus</taxon>
    </lineage>
</organism>
<dbReference type="InterPro" id="IPR018201">
    <property type="entry name" value="Ketoacyl_synth_AS"/>
</dbReference>
<dbReference type="CDD" id="cd00833">
    <property type="entry name" value="PKS"/>
    <property type="match status" value="1"/>
</dbReference>
<dbReference type="SUPFAM" id="SSF53901">
    <property type="entry name" value="Thiolase-like"/>
    <property type="match status" value="1"/>
</dbReference>
<evidence type="ECO:0000256" key="1">
    <source>
        <dbReference type="ARBA" id="ARBA00005194"/>
    </source>
</evidence>
<dbReference type="GO" id="GO:0005737">
    <property type="term" value="C:cytoplasm"/>
    <property type="evidence" value="ECO:0007669"/>
    <property type="project" value="TreeGrafter"/>
</dbReference>
<dbReference type="OrthoDB" id="9778690at2"/>
<dbReference type="Pfam" id="PF00109">
    <property type="entry name" value="ketoacyl-synt"/>
    <property type="match status" value="1"/>
</dbReference>
<proteinExistence type="predicted"/>
<dbReference type="KEGG" id="mbah:HYN46_01855"/>
<evidence type="ECO:0000313" key="8">
    <source>
        <dbReference type="EMBL" id="AXI01741.1"/>
    </source>
</evidence>
<evidence type="ECO:0000256" key="4">
    <source>
        <dbReference type="ARBA" id="ARBA00022679"/>
    </source>
</evidence>
<dbReference type="Pfam" id="PF02801">
    <property type="entry name" value="Ketoacyl-synt_C"/>
    <property type="match status" value="1"/>
</dbReference>
<dbReference type="Gene3D" id="3.40.366.10">
    <property type="entry name" value="Malonyl-Coenzyme A Acyl Carrier Protein, domain 2"/>
    <property type="match status" value="1"/>
</dbReference>
<evidence type="ECO:0000256" key="3">
    <source>
        <dbReference type="ARBA" id="ARBA00022553"/>
    </source>
</evidence>
<dbReference type="GO" id="GO:0071770">
    <property type="term" value="P:DIM/DIP cell wall layer assembly"/>
    <property type="evidence" value="ECO:0007669"/>
    <property type="project" value="TreeGrafter"/>
</dbReference>
<dbReference type="SUPFAM" id="SSF52151">
    <property type="entry name" value="FabD/lysophospholipase-like"/>
    <property type="match status" value="1"/>
</dbReference>
<evidence type="ECO:0000259" key="6">
    <source>
        <dbReference type="PROSITE" id="PS52004"/>
    </source>
</evidence>
<dbReference type="InterPro" id="IPR014031">
    <property type="entry name" value="Ketoacyl_synth_C"/>
</dbReference>
<dbReference type="RefSeq" id="WP_114897851.1">
    <property type="nucleotide sequence ID" value="NZ_CP031222.1"/>
</dbReference>
<dbReference type="GO" id="GO:0008897">
    <property type="term" value="F:holo-[acyl-carrier-protein] synthase activity"/>
    <property type="evidence" value="ECO:0007669"/>
    <property type="project" value="InterPro"/>
</dbReference>
<dbReference type="InterPro" id="IPR016039">
    <property type="entry name" value="Thiolase-like"/>
</dbReference>
<keyword evidence="9" id="KW-1185">Reference proteome</keyword>
<keyword evidence="8" id="KW-0012">Acyltransferase</keyword>
<evidence type="ECO:0000313" key="9">
    <source>
        <dbReference type="Proteomes" id="UP000253940"/>
    </source>
</evidence>
<dbReference type="Gene3D" id="3.40.47.10">
    <property type="match status" value="1"/>
</dbReference>
<feature type="active site" description="Proton acceptor; for dehydratase activity" evidence="5">
    <location>
        <position position="981"/>
    </location>
</feature>
<dbReference type="InterPro" id="IPR001227">
    <property type="entry name" value="Ac_transferase_dom_sf"/>
</dbReference>
<dbReference type="PANTHER" id="PTHR43775:SF37">
    <property type="entry name" value="SI:DKEY-61P9.11"/>
    <property type="match status" value="1"/>
</dbReference>
<dbReference type="SUPFAM" id="SSF56214">
    <property type="entry name" value="4'-phosphopantetheinyl transferase"/>
    <property type="match status" value="2"/>
</dbReference>
<dbReference type="PANTHER" id="PTHR43775">
    <property type="entry name" value="FATTY ACID SYNTHASE"/>
    <property type="match status" value="1"/>
</dbReference>
<dbReference type="Proteomes" id="UP000253940">
    <property type="component" value="Chromosome"/>
</dbReference>
<dbReference type="Pfam" id="PF16197">
    <property type="entry name" value="KAsynt_C_assoc"/>
    <property type="match status" value="1"/>
</dbReference>
<dbReference type="Pfam" id="PF01648">
    <property type="entry name" value="ACPS"/>
    <property type="match status" value="1"/>
</dbReference>
<dbReference type="InterPro" id="IPR049551">
    <property type="entry name" value="PKS_DH_C"/>
</dbReference>
<feature type="domain" description="PKS/mFAS DH" evidence="7">
    <location>
        <begin position="948"/>
        <end position="1226"/>
    </location>
</feature>
<dbReference type="Gene3D" id="3.90.470.20">
    <property type="entry name" value="4'-phosphopantetheinyl transferase domain"/>
    <property type="match status" value="2"/>
</dbReference>
<dbReference type="PROSITE" id="PS52004">
    <property type="entry name" value="KS3_2"/>
    <property type="match status" value="1"/>
</dbReference>
<keyword evidence="2" id="KW-0596">Phosphopantetheine</keyword>
<dbReference type="InterPro" id="IPR008278">
    <property type="entry name" value="4-PPantetheinyl_Trfase_dom"/>
</dbReference>
<dbReference type="InterPro" id="IPR014043">
    <property type="entry name" value="Acyl_transferase_dom"/>
</dbReference>
<dbReference type="InterPro" id="IPR032821">
    <property type="entry name" value="PKS_assoc"/>
</dbReference>
<dbReference type="Gene3D" id="3.30.70.250">
    <property type="entry name" value="Malonyl-CoA ACP transacylase, ACP-binding"/>
    <property type="match status" value="1"/>
</dbReference>
<dbReference type="InterPro" id="IPR016035">
    <property type="entry name" value="Acyl_Trfase/lysoPLipase"/>
</dbReference>